<accession>A0A151SGP8</accession>
<dbReference type="Gene3D" id="3.40.50.300">
    <property type="entry name" value="P-loop containing nucleotide triphosphate hydrolases"/>
    <property type="match status" value="2"/>
</dbReference>
<comment type="subcellular location">
    <subcellularLocation>
        <location evidence="1">Nucleus</location>
    </subcellularLocation>
</comment>
<dbReference type="PROSITE" id="PS50090">
    <property type="entry name" value="MYB_LIKE"/>
    <property type="match status" value="1"/>
</dbReference>
<evidence type="ECO:0000256" key="11">
    <source>
        <dbReference type="ARBA" id="ARBA00023242"/>
    </source>
</evidence>
<dbReference type="OMA" id="QKDGYAD"/>
<keyword evidence="18" id="KW-1185">Reference proteome</keyword>
<evidence type="ECO:0000256" key="8">
    <source>
        <dbReference type="ARBA" id="ARBA00022840"/>
    </source>
</evidence>
<keyword evidence="8" id="KW-0067">ATP-binding</keyword>
<feature type="compositionally biased region" description="Basic and acidic residues" evidence="12">
    <location>
        <begin position="1087"/>
        <end position="1107"/>
    </location>
</feature>
<dbReference type="InterPro" id="IPR000330">
    <property type="entry name" value="SNF2_N"/>
</dbReference>
<feature type="domain" description="Myb-like" evidence="13">
    <location>
        <begin position="1270"/>
        <end position="1323"/>
    </location>
</feature>
<feature type="region of interest" description="Disordered" evidence="12">
    <location>
        <begin position="1537"/>
        <end position="1599"/>
    </location>
</feature>
<dbReference type="GO" id="GO:0016887">
    <property type="term" value="F:ATP hydrolysis activity"/>
    <property type="evidence" value="ECO:0007669"/>
    <property type="project" value="TreeGrafter"/>
</dbReference>
<dbReference type="EC" id="3.6.1.-" evidence="17"/>
<dbReference type="InterPro" id="IPR038718">
    <property type="entry name" value="SNF2-like_sf"/>
</dbReference>
<feature type="compositionally biased region" description="Polar residues" evidence="12">
    <location>
        <begin position="270"/>
        <end position="283"/>
    </location>
</feature>
<dbReference type="PROSITE" id="PS51192">
    <property type="entry name" value="HELICASE_ATP_BIND_1"/>
    <property type="match status" value="1"/>
</dbReference>
<dbReference type="InterPro" id="IPR050520">
    <property type="entry name" value="INO80/SWR1_helicase"/>
</dbReference>
<evidence type="ECO:0000259" key="14">
    <source>
        <dbReference type="PROSITE" id="PS51192"/>
    </source>
</evidence>
<feature type="region of interest" description="Disordered" evidence="12">
    <location>
        <begin position="146"/>
        <end position="171"/>
    </location>
</feature>
<dbReference type="GO" id="GO:0000812">
    <property type="term" value="C:Swr1 complex"/>
    <property type="evidence" value="ECO:0007669"/>
    <property type="project" value="TreeGrafter"/>
</dbReference>
<dbReference type="InterPro" id="IPR001005">
    <property type="entry name" value="SANT/Myb"/>
</dbReference>
<dbReference type="Pfam" id="PF00176">
    <property type="entry name" value="SNF2-rel_dom"/>
    <property type="match status" value="2"/>
</dbReference>
<dbReference type="GO" id="GO:0042393">
    <property type="term" value="F:histone binding"/>
    <property type="evidence" value="ECO:0007669"/>
    <property type="project" value="TreeGrafter"/>
</dbReference>
<evidence type="ECO:0000259" key="16">
    <source>
        <dbReference type="PROSITE" id="PS51204"/>
    </source>
</evidence>
<dbReference type="InterPro" id="IPR027417">
    <property type="entry name" value="P-loop_NTPase"/>
</dbReference>
<dbReference type="PANTHER" id="PTHR45685">
    <property type="entry name" value="HELICASE SRCAP-RELATED"/>
    <property type="match status" value="1"/>
</dbReference>
<comment type="similarity">
    <text evidence="3">Belongs to the SNF2/RAD54 helicase family. SWR1 subfamily.</text>
</comment>
<feature type="region of interest" description="Disordered" evidence="12">
    <location>
        <begin position="1153"/>
        <end position="1195"/>
    </location>
</feature>
<dbReference type="PROSITE" id="PS51194">
    <property type="entry name" value="HELICASE_CTER"/>
    <property type="match status" value="1"/>
</dbReference>
<feature type="compositionally biased region" description="Basic residues" evidence="12">
    <location>
        <begin position="1108"/>
        <end position="1120"/>
    </location>
</feature>
<dbReference type="STRING" id="3821.A0A151SGP8"/>
<dbReference type="Pfam" id="PF07529">
    <property type="entry name" value="HSA"/>
    <property type="match status" value="1"/>
</dbReference>
<dbReference type="PANTHER" id="PTHR45685:SF1">
    <property type="entry name" value="HELICASE SRCAP"/>
    <property type="match status" value="1"/>
</dbReference>
<evidence type="ECO:0000256" key="10">
    <source>
        <dbReference type="ARBA" id="ARBA00023125"/>
    </source>
</evidence>
<reference evidence="17 18" key="1">
    <citation type="journal article" date="2012" name="Nat. Biotechnol.">
        <title>Draft genome sequence of pigeonpea (Cajanus cajan), an orphan legume crop of resource-poor farmers.</title>
        <authorList>
            <person name="Varshney R.K."/>
            <person name="Chen W."/>
            <person name="Li Y."/>
            <person name="Bharti A.K."/>
            <person name="Saxena R.K."/>
            <person name="Schlueter J.A."/>
            <person name="Donoghue M.T."/>
            <person name="Azam S."/>
            <person name="Fan G."/>
            <person name="Whaley A.M."/>
            <person name="Farmer A.D."/>
            <person name="Sheridan J."/>
            <person name="Iwata A."/>
            <person name="Tuteja R."/>
            <person name="Penmetsa R.V."/>
            <person name="Wu W."/>
            <person name="Upadhyaya H.D."/>
            <person name="Yang S.P."/>
            <person name="Shah T."/>
            <person name="Saxena K.B."/>
            <person name="Michael T."/>
            <person name="McCombie W.R."/>
            <person name="Yang B."/>
            <person name="Zhang G."/>
            <person name="Yang H."/>
            <person name="Wang J."/>
            <person name="Spillane C."/>
            <person name="Cook D.R."/>
            <person name="May G.D."/>
            <person name="Xu X."/>
            <person name="Jackson S.A."/>
        </authorList>
    </citation>
    <scope>NUCLEOTIDE SEQUENCE [LARGE SCALE GENOMIC DNA]</scope>
    <source>
        <strain evidence="18">cv. Asha</strain>
    </source>
</reference>
<dbReference type="SUPFAM" id="SSF46689">
    <property type="entry name" value="Homeodomain-like"/>
    <property type="match status" value="1"/>
</dbReference>
<keyword evidence="5" id="KW-0547">Nucleotide-binding</keyword>
<feature type="compositionally biased region" description="Acidic residues" evidence="12">
    <location>
        <begin position="293"/>
        <end position="309"/>
    </location>
</feature>
<feature type="region of interest" description="Disordered" evidence="12">
    <location>
        <begin position="360"/>
        <end position="401"/>
    </location>
</feature>
<dbReference type="InterPro" id="IPR001650">
    <property type="entry name" value="Helicase_C-like"/>
</dbReference>
<evidence type="ECO:0000256" key="1">
    <source>
        <dbReference type="ARBA" id="ARBA00004123"/>
    </source>
</evidence>
<dbReference type="FunFam" id="1.10.10.60:FF:000630">
    <property type="entry name" value="Photoperiod independent early flowering protein"/>
    <property type="match status" value="1"/>
</dbReference>
<dbReference type="SMART" id="SM00487">
    <property type="entry name" value="DEXDc"/>
    <property type="match status" value="1"/>
</dbReference>
<evidence type="ECO:0000256" key="6">
    <source>
        <dbReference type="ARBA" id="ARBA00022801"/>
    </source>
</evidence>
<evidence type="ECO:0000256" key="5">
    <source>
        <dbReference type="ARBA" id="ARBA00022741"/>
    </source>
</evidence>
<dbReference type="GO" id="GO:0003677">
    <property type="term" value="F:DNA binding"/>
    <property type="evidence" value="ECO:0007669"/>
    <property type="project" value="UniProtKB-KW"/>
</dbReference>
<dbReference type="SMART" id="SM00573">
    <property type="entry name" value="HSA"/>
    <property type="match status" value="1"/>
</dbReference>
<dbReference type="InterPro" id="IPR049730">
    <property type="entry name" value="SNF2/RAD54-like_C"/>
</dbReference>
<evidence type="ECO:0000256" key="4">
    <source>
        <dbReference type="ARBA" id="ARBA00009687"/>
    </source>
</evidence>
<evidence type="ECO:0000256" key="12">
    <source>
        <dbReference type="SAM" id="MobiDB-lite"/>
    </source>
</evidence>
<gene>
    <name evidence="17" type="ORF">KK1_000114</name>
</gene>
<evidence type="ECO:0000313" key="18">
    <source>
        <dbReference type="Proteomes" id="UP000075243"/>
    </source>
</evidence>
<dbReference type="Gene3D" id="3.40.50.10810">
    <property type="entry name" value="Tandem AAA-ATPase domain"/>
    <property type="match status" value="2"/>
</dbReference>
<evidence type="ECO:0000256" key="7">
    <source>
        <dbReference type="ARBA" id="ARBA00022806"/>
    </source>
</evidence>
<feature type="region of interest" description="Disordered" evidence="12">
    <location>
        <begin position="209"/>
        <end position="243"/>
    </location>
</feature>
<proteinExistence type="inferred from homology"/>
<dbReference type="SUPFAM" id="SSF52540">
    <property type="entry name" value="P-loop containing nucleoside triphosphate hydrolases"/>
    <property type="match status" value="2"/>
</dbReference>
<sequence length="1671" mass="190401">MVWLSKDFESERKWKLAQAKKVALRASKGMLDQATRGEKKMKEEEQRLRKVALNISKDIKKFWTKIEKLVLYKHQMELDEKKKKALDKQLEFLLGQTERYSTMLAENLVDAYKPAENNSAEHHMNVQCKDVHGDIINEPKEANVAEYQSDAADNDEEYDVQSDDESEDDERTIELDEALITKEERQEELAALCDEMDLPIEELLKRYSGEKGESAMKESSPEHSEDDGKIVRAGDENGDDLLSVSKIGTSNCIMVPGRRCDESNGDVAIPTNNLPQSEDGQSENLKEVPSETVNEDFAYDFTDGEEDGDFLLGTEDKDDETTLSEEEKLERVDAIDPKDEIALLQKESDMPVEELLARYKRDTSDNEDGEHESDYASALSEDLSNSPVHEDAGQKDPVVPMDEDIKSGEELAAVQSQEEQWESPHENLETRESEHIIADAAAAARSAQPTGNTFSTTNVRTKFPFLLKYSLREYQHIGLDWLVTMYEKRLNGILADEMGLGKTIMTIALLAHLACEKGIWGPHLIVVPTSVMLNWETEFLKWCPAFKILTYFGSAKERKLKRQGWLKPNSFHNDLMELWSLMHFLMPHVFQSHQEFKDWFSNPISGMVEGEEKVNKEVVDRLHNVLRPFLLRRLKRDVCNHPDLFEGRPIVSSFDMCGIDVQLSSSVCSILLPSPFSTVDLREIQRAIWEERLKQAKERAAAIAWWNSLRCKKRPIYSTTLRDLVTLRHPVYDIHQVKANPVSYLPAIVRRQVYFPDRRLIQFDCGKLQELAILLRKLKSEGHRALIFTQMTKMLDILEAFINLYGYTYMRLDGSTQPEERQTLMQCFNTNPKFFLFILSTRSGDRCHRIGQTREVHIYRLISESTIEENILKKAKQKRALDDLVIQSGGYNTEFFKKLDPMELFSDHRTLSVKNMPKEKNQNNGEVSVTNADVEAALKCVEDEADYMALKKVELEEAVDNQEFTEEAIGRLEEDDYVNEDDETAELAFENKLRPIDRYAIRFLELWDPIIDKTALESEVRIEDTEWELDRIEKYKDEMEAEIDEDEEPLVYESWDADFATMAYRQQVEALAQHQLMEELEYEAKQKEAEEEAYDSKKAHTPGDSKPKSKKKPKKAKFKSLKKGSLNSGLRLVKEESEAEPMNIDDEDVVGLDFVSPNSTMQKKRKKSKLTTDGEEEKRHKKSKKSKRDPPDIYASDLESNSLVVLDEHAESKTCDSLVDLEQKTTSRSKMGGKISITPMPVKRIWVIKPEKLKKGNHWSKDCFPSADIWLPQEDAILCAVVHEYGPNWSLVSETLYGMTAGGLYRGRYRHPVHCCERFRELFQKYVLLSMDNANHEKINSPGSGKALLKVTEDNIRILLGVASEQVNRELLLQKHFFALLSSVWKVASHIERRQNQSPACNGLYFDQSFFTSIGQPSQNSLKKSSGRMTFANLTQSKKLVAAALDDTTTRPENDKVILSIQGEDMPVSTDQLDITLEFPKEECDVLSSFPSVINLSIPGTEPSPTLNKQTGDGLKVGFSIAENRFREATRVCEEDSSGWASSAFPTNDARSRPGSRIQSSGKQKSSVSDSAKPSRSKSKRASTDPSEMHHHQADSISQSVSPLKDLRFDLTSSTADEVGIDGMDGNLLFRLNGESSEEMCSVEMFPHDYDAGLISDLDDCTAFSEFTDIR</sequence>
<feature type="compositionally biased region" description="Acidic residues" evidence="12">
    <location>
        <begin position="152"/>
        <end position="171"/>
    </location>
</feature>
<feature type="region of interest" description="Disordered" evidence="12">
    <location>
        <begin position="1087"/>
        <end position="1120"/>
    </location>
</feature>
<keyword evidence="6 17" id="KW-0378">Hydrolase</keyword>
<feature type="domain" description="Helicase ATP-binding" evidence="14">
    <location>
        <begin position="483"/>
        <end position="631"/>
    </location>
</feature>
<dbReference type="Proteomes" id="UP000075243">
    <property type="component" value="Chromosome 11"/>
</dbReference>
<keyword evidence="9" id="KW-0156">Chromatin regulator</keyword>
<dbReference type="GO" id="GO:0004386">
    <property type="term" value="F:helicase activity"/>
    <property type="evidence" value="ECO:0007669"/>
    <property type="project" value="UniProtKB-KW"/>
</dbReference>
<evidence type="ECO:0000256" key="9">
    <source>
        <dbReference type="ARBA" id="ARBA00022853"/>
    </source>
</evidence>
<evidence type="ECO:0000256" key="3">
    <source>
        <dbReference type="ARBA" id="ARBA00009220"/>
    </source>
</evidence>
<dbReference type="PROSITE" id="PS51204">
    <property type="entry name" value="HSA"/>
    <property type="match status" value="1"/>
</dbReference>
<dbReference type="InterPro" id="IPR014012">
    <property type="entry name" value="HSA_dom"/>
</dbReference>
<name>A0A151SGP8_CAJCA</name>
<dbReference type="InterPro" id="IPR009057">
    <property type="entry name" value="Homeodomain-like_sf"/>
</dbReference>
<dbReference type="Gramene" id="C.cajan_00113.t">
    <property type="protein sequence ID" value="C.cajan_00113.t"/>
    <property type="gene ID" value="C.cajan_00113"/>
</dbReference>
<feature type="region of interest" description="Disordered" evidence="12">
    <location>
        <begin position="263"/>
        <end position="329"/>
    </location>
</feature>
<feature type="compositionally biased region" description="Basic and acidic residues" evidence="12">
    <location>
        <begin position="209"/>
        <end position="235"/>
    </location>
</feature>
<dbReference type="GO" id="GO:0005524">
    <property type="term" value="F:ATP binding"/>
    <property type="evidence" value="ECO:0007669"/>
    <property type="project" value="UniProtKB-KW"/>
</dbReference>
<feature type="compositionally biased region" description="Low complexity" evidence="12">
    <location>
        <begin position="1559"/>
        <end position="1574"/>
    </location>
</feature>
<evidence type="ECO:0000256" key="2">
    <source>
        <dbReference type="ARBA" id="ARBA00008913"/>
    </source>
</evidence>
<keyword evidence="10" id="KW-0238">DNA-binding</keyword>
<feature type="domain" description="Helicase C-terminal" evidence="15">
    <location>
        <begin position="770"/>
        <end position="935"/>
    </location>
</feature>
<protein>
    <submittedName>
        <fullName evidence="17">Helicase domino</fullName>
        <ecNumber evidence="17">3.6.1.-</ecNumber>
    </submittedName>
</protein>
<evidence type="ECO:0000313" key="17">
    <source>
        <dbReference type="EMBL" id="KYP53949.1"/>
    </source>
</evidence>
<dbReference type="CDD" id="cd18793">
    <property type="entry name" value="SF2_C_SNF"/>
    <property type="match status" value="1"/>
</dbReference>
<dbReference type="GO" id="GO:0035267">
    <property type="term" value="C:NuA4 histone acetyltransferase complex"/>
    <property type="evidence" value="ECO:0007669"/>
    <property type="project" value="UniProtKB-ARBA"/>
</dbReference>
<evidence type="ECO:0000259" key="13">
    <source>
        <dbReference type="PROSITE" id="PS50090"/>
    </source>
</evidence>
<evidence type="ECO:0000259" key="15">
    <source>
        <dbReference type="PROSITE" id="PS51194"/>
    </source>
</evidence>
<comment type="similarity">
    <text evidence="4">Belongs to the SNF2/RAD54 helicase family. ISWI subfamily.</text>
</comment>
<keyword evidence="11" id="KW-0539">Nucleus</keyword>
<organism evidence="17 18">
    <name type="scientific">Cajanus cajan</name>
    <name type="common">Pigeon pea</name>
    <name type="synonym">Cajanus indicus</name>
    <dbReference type="NCBI Taxonomy" id="3821"/>
    <lineage>
        <taxon>Eukaryota</taxon>
        <taxon>Viridiplantae</taxon>
        <taxon>Streptophyta</taxon>
        <taxon>Embryophyta</taxon>
        <taxon>Tracheophyta</taxon>
        <taxon>Spermatophyta</taxon>
        <taxon>Magnoliopsida</taxon>
        <taxon>eudicotyledons</taxon>
        <taxon>Gunneridae</taxon>
        <taxon>Pentapetalae</taxon>
        <taxon>rosids</taxon>
        <taxon>fabids</taxon>
        <taxon>Fabales</taxon>
        <taxon>Fabaceae</taxon>
        <taxon>Papilionoideae</taxon>
        <taxon>50 kb inversion clade</taxon>
        <taxon>NPAAA clade</taxon>
        <taxon>indigoferoid/millettioid clade</taxon>
        <taxon>Phaseoleae</taxon>
        <taxon>Cajanus</taxon>
    </lineage>
</organism>
<feature type="domain" description="HSA" evidence="16">
    <location>
        <begin position="1"/>
        <end position="53"/>
    </location>
</feature>
<keyword evidence="7 17" id="KW-0347">Helicase</keyword>
<dbReference type="Gene3D" id="1.10.10.60">
    <property type="entry name" value="Homeodomain-like"/>
    <property type="match status" value="1"/>
</dbReference>
<dbReference type="EMBL" id="CM003613">
    <property type="protein sequence ID" value="KYP53949.1"/>
    <property type="molecule type" value="Genomic_DNA"/>
</dbReference>
<comment type="similarity">
    <text evidence="2">Belongs to the EAF1 family.</text>
</comment>
<dbReference type="GO" id="GO:0006338">
    <property type="term" value="P:chromatin remodeling"/>
    <property type="evidence" value="ECO:0007669"/>
    <property type="project" value="TreeGrafter"/>
</dbReference>
<dbReference type="InterPro" id="IPR014001">
    <property type="entry name" value="Helicase_ATP-bd"/>
</dbReference>
<dbReference type="Pfam" id="PF00271">
    <property type="entry name" value="Helicase_C"/>
    <property type="match status" value="1"/>
</dbReference>